<evidence type="ECO:0000259" key="18">
    <source>
        <dbReference type="Pfam" id="PF00905"/>
    </source>
</evidence>
<feature type="domain" description="Glycosyl transferase family 51" evidence="19">
    <location>
        <begin position="127"/>
        <end position="296"/>
    </location>
</feature>
<evidence type="ECO:0000256" key="5">
    <source>
        <dbReference type="ARBA" id="ARBA00022475"/>
    </source>
</evidence>
<dbReference type="InterPro" id="IPR012338">
    <property type="entry name" value="Beta-lactam/transpept-like"/>
</dbReference>
<dbReference type="Pfam" id="PF00912">
    <property type="entry name" value="Transgly"/>
    <property type="match status" value="1"/>
</dbReference>
<evidence type="ECO:0000256" key="2">
    <source>
        <dbReference type="ARBA" id="ARBA00004752"/>
    </source>
</evidence>
<dbReference type="GO" id="GO:0009002">
    <property type="term" value="F:serine-type D-Ala-D-Ala carboxypeptidase activity"/>
    <property type="evidence" value="ECO:0007669"/>
    <property type="project" value="UniProtKB-EC"/>
</dbReference>
<dbReference type="EMBL" id="SNZB01000001">
    <property type="protein sequence ID" value="TDR23763.1"/>
    <property type="molecule type" value="Genomic_DNA"/>
</dbReference>
<evidence type="ECO:0000256" key="6">
    <source>
        <dbReference type="ARBA" id="ARBA00022645"/>
    </source>
</evidence>
<dbReference type="Gene3D" id="3.30.2060.10">
    <property type="entry name" value="Penicillin-binding protein 1b domain"/>
    <property type="match status" value="1"/>
</dbReference>
<accession>A0A4R6Y0V5</accession>
<dbReference type="PANTHER" id="PTHR32282:SF11">
    <property type="entry name" value="PENICILLIN-BINDING PROTEIN 1B"/>
    <property type="match status" value="1"/>
</dbReference>
<keyword evidence="9" id="KW-0808">Transferase</keyword>
<evidence type="ECO:0000256" key="9">
    <source>
        <dbReference type="ARBA" id="ARBA00022679"/>
    </source>
</evidence>
<keyword evidence="5" id="KW-1003">Cell membrane</keyword>
<sequence>MLGLVVPWYFYINHVTNSIVNERWDVPSVVYARPLELYKNKKISPQALMFELDSLGYIQVSNTPKLGQYQRFQSSFDIYTKGFDFAEGGSVPRRLKLKLANGVVESISPDLYRLEPKVIGHFFSAGLENRQPIKVEEIPDTMVTGLQAVEDRSFSEHHGVSWFGILRAAIKNILAGEVVQGGSTITQQLVKNKLQYNHNSLLRKLHEALAATLLETKLDKKAIIEMYFNEIYWGQDGKVSIHGVVEAAEYYFAKPVTRLSVAEQALLVGIIKGPSWYNPFKQAQRATARRNLVLNTWYETGVIGKNQWQSATQQPLGLSQHRRLKTDFEDYMDVVKRQLRSQFSPSDLKQKGLKIFTYLDPYIQYKTTQTAKNTNQWLSTDVESAIVVSGAQNAELLAITGSKNAKSHYNRALLAKRQIGSLIKPLVYLAGLELLPGFDLQQPLNDSELTVTTTDGKLWQPKNWDQQSWGEISAERALIYSRNQATVDLGLKVGLDNFIAYLTQLGLNINRSDHPSLFLGAIDLTPFEVQHLFGLFASRGKNQQIYAVNYITQSNGKLLSQSQQVRQKQPKTAHIDAINRALHAITTEGTANKVTQKFNLPQPMFGKTGTTNKGRDSWFSGFNQELLVTVWVGRDDNKPTPYSGSNGALILWSHLFMNL</sequence>
<dbReference type="Proteomes" id="UP000295724">
    <property type="component" value="Unassembled WGS sequence"/>
</dbReference>
<organism evidence="21 22">
    <name type="scientific">Marinicella litoralis</name>
    <dbReference type="NCBI Taxonomy" id="644220"/>
    <lineage>
        <taxon>Bacteria</taxon>
        <taxon>Pseudomonadati</taxon>
        <taxon>Pseudomonadota</taxon>
        <taxon>Gammaproteobacteria</taxon>
        <taxon>Lysobacterales</taxon>
        <taxon>Marinicellaceae</taxon>
        <taxon>Marinicella</taxon>
    </lineage>
</organism>
<evidence type="ECO:0000256" key="11">
    <source>
        <dbReference type="ARBA" id="ARBA00022960"/>
    </source>
</evidence>
<keyword evidence="14" id="KW-0511">Multifunctional enzyme</keyword>
<evidence type="ECO:0000259" key="20">
    <source>
        <dbReference type="Pfam" id="PF14814"/>
    </source>
</evidence>
<keyword evidence="7" id="KW-0645">Protease</keyword>
<keyword evidence="11" id="KW-0133">Cell shape</keyword>
<comment type="subcellular location">
    <subcellularLocation>
        <location evidence="1">Cell membrane</location>
    </subcellularLocation>
</comment>
<dbReference type="GO" id="GO:0008360">
    <property type="term" value="P:regulation of cell shape"/>
    <property type="evidence" value="ECO:0007669"/>
    <property type="project" value="UniProtKB-KW"/>
</dbReference>
<keyword evidence="6" id="KW-0121">Carboxypeptidase</keyword>
<dbReference type="InterPro" id="IPR023346">
    <property type="entry name" value="Lysozyme-like_dom_sf"/>
</dbReference>
<comment type="pathway">
    <text evidence="2">Cell wall biogenesis; peptidoglycan biosynthesis.</text>
</comment>
<evidence type="ECO:0000256" key="3">
    <source>
        <dbReference type="ARBA" id="ARBA00007090"/>
    </source>
</evidence>
<keyword evidence="8" id="KW-0328">Glycosyltransferase</keyword>
<dbReference type="SUPFAM" id="SSF56601">
    <property type="entry name" value="beta-lactamase/transpeptidase-like"/>
    <property type="match status" value="1"/>
</dbReference>
<protein>
    <submittedName>
        <fullName evidence="21">Penicillin-binding protein 1B</fullName>
    </submittedName>
</protein>
<dbReference type="Gene3D" id="3.40.710.10">
    <property type="entry name" value="DD-peptidase/beta-lactamase superfamily"/>
    <property type="match status" value="1"/>
</dbReference>
<dbReference type="GO" id="GO:0006508">
    <property type="term" value="P:proteolysis"/>
    <property type="evidence" value="ECO:0007669"/>
    <property type="project" value="UniProtKB-KW"/>
</dbReference>
<evidence type="ECO:0000256" key="1">
    <source>
        <dbReference type="ARBA" id="ARBA00004236"/>
    </source>
</evidence>
<comment type="catalytic activity">
    <reaction evidence="16">
        <text>Preferential cleavage: (Ac)2-L-Lys-D-Ala-|-D-Ala. Also transpeptidation of peptidyl-alanyl moieties that are N-acyl substituents of D-alanine.</text>
        <dbReference type="EC" id="3.4.16.4"/>
    </reaction>
</comment>
<dbReference type="GO" id="GO:0009252">
    <property type="term" value="P:peptidoglycan biosynthetic process"/>
    <property type="evidence" value="ECO:0007669"/>
    <property type="project" value="UniProtKB-UniPathway"/>
</dbReference>
<evidence type="ECO:0000256" key="4">
    <source>
        <dbReference type="ARBA" id="ARBA00007739"/>
    </source>
</evidence>
<comment type="caution">
    <text evidence="21">The sequence shown here is derived from an EMBL/GenBank/DDBJ whole genome shotgun (WGS) entry which is preliminary data.</text>
</comment>
<dbReference type="InterPro" id="IPR036950">
    <property type="entry name" value="PBP_transglycosylase"/>
</dbReference>
<dbReference type="AlphaFoldDB" id="A0A4R6Y0V5"/>
<evidence type="ECO:0000259" key="19">
    <source>
        <dbReference type="Pfam" id="PF00912"/>
    </source>
</evidence>
<comment type="similarity">
    <text evidence="3">In the C-terminal section; belongs to the transpeptidase family.</text>
</comment>
<dbReference type="Pfam" id="PF00905">
    <property type="entry name" value="Transpeptidase"/>
    <property type="match status" value="1"/>
</dbReference>
<evidence type="ECO:0000256" key="13">
    <source>
        <dbReference type="ARBA" id="ARBA00023136"/>
    </source>
</evidence>
<keyword evidence="22" id="KW-1185">Reference proteome</keyword>
<dbReference type="GO" id="GO:0071555">
    <property type="term" value="P:cell wall organization"/>
    <property type="evidence" value="ECO:0007669"/>
    <property type="project" value="UniProtKB-KW"/>
</dbReference>
<dbReference type="Pfam" id="PF14814">
    <property type="entry name" value="UB2H"/>
    <property type="match status" value="1"/>
</dbReference>
<dbReference type="GO" id="GO:0008658">
    <property type="term" value="F:penicillin binding"/>
    <property type="evidence" value="ECO:0007669"/>
    <property type="project" value="InterPro"/>
</dbReference>
<dbReference type="InterPro" id="IPR050396">
    <property type="entry name" value="Glycosyltr_51/Transpeptidase"/>
</dbReference>
<evidence type="ECO:0000256" key="8">
    <source>
        <dbReference type="ARBA" id="ARBA00022676"/>
    </source>
</evidence>
<feature type="domain" description="Bifunctional transglycosylase second" evidence="20">
    <location>
        <begin position="37"/>
        <end position="108"/>
    </location>
</feature>
<dbReference type="SUPFAM" id="SSF53955">
    <property type="entry name" value="Lysozyme-like"/>
    <property type="match status" value="1"/>
</dbReference>
<name>A0A4R6Y0V5_9GAMM</name>
<evidence type="ECO:0000256" key="14">
    <source>
        <dbReference type="ARBA" id="ARBA00023268"/>
    </source>
</evidence>
<reference evidence="21 22" key="1">
    <citation type="submission" date="2019-03" db="EMBL/GenBank/DDBJ databases">
        <title>Genomic Encyclopedia of Type Strains, Phase IV (KMG-IV): sequencing the most valuable type-strain genomes for metagenomic binning, comparative biology and taxonomic classification.</title>
        <authorList>
            <person name="Goeker M."/>
        </authorList>
    </citation>
    <scope>NUCLEOTIDE SEQUENCE [LARGE SCALE GENOMIC DNA]</scope>
    <source>
        <strain evidence="21 22">DSM 25488</strain>
    </source>
</reference>
<dbReference type="Gene3D" id="1.10.3810.10">
    <property type="entry name" value="Biosynthetic peptidoglycan transglycosylase-like"/>
    <property type="match status" value="1"/>
</dbReference>
<comment type="catalytic activity">
    <reaction evidence="17">
        <text>[GlcNAc-(1-&gt;4)-Mur2Ac(oyl-L-Ala-gamma-D-Glu-L-Lys-D-Ala-D-Ala)](n)-di-trans,octa-cis-undecaprenyl diphosphate + beta-D-GlcNAc-(1-&gt;4)-Mur2Ac(oyl-L-Ala-gamma-D-Glu-L-Lys-D-Ala-D-Ala)-di-trans,octa-cis-undecaprenyl diphosphate = [GlcNAc-(1-&gt;4)-Mur2Ac(oyl-L-Ala-gamma-D-Glu-L-Lys-D-Ala-D-Ala)](n+1)-di-trans,octa-cis-undecaprenyl diphosphate + di-trans,octa-cis-undecaprenyl diphosphate + H(+)</text>
        <dbReference type="Rhea" id="RHEA:23708"/>
        <dbReference type="Rhea" id="RHEA-COMP:9602"/>
        <dbReference type="Rhea" id="RHEA-COMP:9603"/>
        <dbReference type="ChEBI" id="CHEBI:15378"/>
        <dbReference type="ChEBI" id="CHEBI:58405"/>
        <dbReference type="ChEBI" id="CHEBI:60033"/>
        <dbReference type="ChEBI" id="CHEBI:78435"/>
        <dbReference type="EC" id="2.4.99.28"/>
    </reaction>
</comment>
<evidence type="ECO:0000256" key="17">
    <source>
        <dbReference type="ARBA" id="ARBA00049902"/>
    </source>
</evidence>
<dbReference type="InterPro" id="IPR028166">
    <property type="entry name" value="UB2H"/>
</dbReference>
<evidence type="ECO:0000256" key="12">
    <source>
        <dbReference type="ARBA" id="ARBA00022984"/>
    </source>
</evidence>
<keyword evidence="13" id="KW-0472">Membrane</keyword>
<evidence type="ECO:0000256" key="15">
    <source>
        <dbReference type="ARBA" id="ARBA00023316"/>
    </source>
</evidence>
<keyword evidence="10" id="KW-0378">Hydrolase</keyword>
<dbReference type="UniPathway" id="UPA00219"/>
<evidence type="ECO:0000256" key="7">
    <source>
        <dbReference type="ARBA" id="ARBA00022670"/>
    </source>
</evidence>
<proteinExistence type="inferred from homology"/>
<keyword evidence="12" id="KW-0573">Peptidoglycan synthesis</keyword>
<keyword evidence="15" id="KW-0961">Cell wall biogenesis/degradation</keyword>
<dbReference type="InterPro" id="IPR001460">
    <property type="entry name" value="PCN-bd_Tpept"/>
</dbReference>
<dbReference type="GO" id="GO:0030288">
    <property type="term" value="C:outer membrane-bounded periplasmic space"/>
    <property type="evidence" value="ECO:0007669"/>
    <property type="project" value="TreeGrafter"/>
</dbReference>
<dbReference type="PANTHER" id="PTHR32282">
    <property type="entry name" value="BINDING PROTEIN TRANSPEPTIDASE, PUTATIVE-RELATED"/>
    <property type="match status" value="1"/>
</dbReference>
<dbReference type="GO" id="GO:0005886">
    <property type="term" value="C:plasma membrane"/>
    <property type="evidence" value="ECO:0007669"/>
    <property type="project" value="UniProtKB-SubCell"/>
</dbReference>
<comment type="similarity">
    <text evidence="4">In the N-terminal section; belongs to the glycosyltransferase 51 family.</text>
</comment>
<feature type="domain" description="Penicillin-binding protein transpeptidase" evidence="18">
    <location>
        <begin position="385"/>
        <end position="623"/>
    </location>
</feature>
<gene>
    <name evidence="21" type="ORF">C8D91_0629</name>
</gene>
<evidence type="ECO:0000256" key="10">
    <source>
        <dbReference type="ARBA" id="ARBA00022801"/>
    </source>
</evidence>
<dbReference type="GO" id="GO:0008955">
    <property type="term" value="F:peptidoglycan glycosyltransferase activity"/>
    <property type="evidence" value="ECO:0007669"/>
    <property type="project" value="UniProtKB-EC"/>
</dbReference>
<evidence type="ECO:0000313" key="21">
    <source>
        <dbReference type="EMBL" id="TDR23763.1"/>
    </source>
</evidence>
<dbReference type="InterPro" id="IPR001264">
    <property type="entry name" value="Glyco_trans_51"/>
</dbReference>
<evidence type="ECO:0000256" key="16">
    <source>
        <dbReference type="ARBA" id="ARBA00034000"/>
    </source>
</evidence>
<evidence type="ECO:0000313" key="22">
    <source>
        <dbReference type="Proteomes" id="UP000295724"/>
    </source>
</evidence>